<dbReference type="InterPro" id="IPR051598">
    <property type="entry name" value="TSUP/Inactive_protease-like"/>
</dbReference>
<dbReference type="Pfam" id="PF01925">
    <property type="entry name" value="TauE"/>
    <property type="match status" value="1"/>
</dbReference>
<accession>E8UXP5</accession>
<dbReference type="OrthoDB" id="123167at2"/>
<evidence type="ECO:0000256" key="2">
    <source>
        <dbReference type="ARBA" id="ARBA00022692"/>
    </source>
</evidence>
<keyword evidence="4 5" id="KW-0472">Membrane</keyword>
<reference evidence="6 7" key="1">
    <citation type="journal article" date="2012" name="Stand. Genomic Sci.">
        <title>Complete genome sequence of Terriglobus saanensis type strain SP1PR4(T), an Acidobacteria from tundra soil.</title>
        <authorList>
            <person name="Rawat S.R."/>
            <person name="Mannisto M.K."/>
            <person name="Starovoytov V."/>
            <person name="Goodwin L."/>
            <person name="Nolan M."/>
            <person name="Hauser L."/>
            <person name="Land M."/>
            <person name="Davenport K.W."/>
            <person name="Woyke T."/>
            <person name="Haggblom M.M."/>
        </authorList>
    </citation>
    <scope>NUCLEOTIDE SEQUENCE</scope>
    <source>
        <strain evidence="7">ATCC BAA-1853 / DSM 23119 / SP1PR4</strain>
    </source>
</reference>
<dbReference type="GO" id="GO:0005886">
    <property type="term" value="C:plasma membrane"/>
    <property type="evidence" value="ECO:0007669"/>
    <property type="project" value="UniProtKB-SubCell"/>
</dbReference>
<dbReference type="AlphaFoldDB" id="E8UXP5"/>
<comment type="similarity">
    <text evidence="5">Belongs to the 4-toluene sulfonate uptake permease (TSUP) (TC 2.A.102) family.</text>
</comment>
<keyword evidence="2 5" id="KW-0812">Transmembrane</keyword>
<evidence type="ECO:0000256" key="1">
    <source>
        <dbReference type="ARBA" id="ARBA00004141"/>
    </source>
</evidence>
<evidence type="ECO:0000256" key="5">
    <source>
        <dbReference type="RuleBase" id="RU363041"/>
    </source>
</evidence>
<dbReference type="EMBL" id="CP002467">
    <property type="protein sequence ID" value="ADV81989.1"/>
    <property type="molecule type" value="Genomic_DNA"/>
</dbReference>
<dbReference type="PANTHER" id="PTHR43701:SF2">
    <property type="entry name" value="MEMBRANE TRANSPORTER PROTEIN YJNA-RELATED"/>
    <property type="match status" value="1"/>
</dbReference>
<comment type="subcellular location">
    <subcellularLocation>
        <location evidence="5">Cell membrane</location>
        <topology evidence="5">Multi-pass membrane protein</topology>
    </subcellularLocation>
    <subcellularLocation>
        <location evidence="1">Membrane</location>
        <topology evidence="1">Multi-pass membrane protein</topology>
    </subcellularLocation>
</comment>
<keyword evidence="7" id="KW-1185">Reference proteome</keyword>
<protein>
    <recommendedName>
        <fullName evidence="5">Probable membrane transporter protein</fullName>
    </recommendedName>
</protein>
<evidence type="ECO:0000313" key="6">
    <source>
        <dbReference type="EMBL" id="ADV81989.1"/>
    </source>
</evidence>
<dbReference type="eggNOG" id="COG0730">
    <property type="taxonomic scope" value="Bacteria"/>
</dbReference>
<dbReference type="STRING" id="401053.AciPR4_1161"/>
<name>E8UXP5_TERSS</name>
<evidence type="ECO:0000256" key="3">
    <source>
        <dbReference type="ARBA" id="ARBA00022989"/>
    </source>
</evidence>
<proteinExistence type="inferred from homology"/>
<evidence type="ECO:0000313" key="7">
    <source>
        <dbReference type="Proteomes" id="UP000006844"/>
    </source>
</evidence>
<feature type="transmembrane region" description="Helical" evidence="5">
    <location>
        <begin position="100"/>
        <end position="118"/>
    </location>
</feature>
<dbReference type="PANTHER" id="PTHR43701">
    <property type="entry name" value="MEMBRANE TRANSPORTER PROTEIN MJ0441-RELATED"/>
    <property type="match status" value="1"/>
</dbReference>
<gene>
    <name evidence="6" type="ordered locus">AciPR4_1161</name>
</gene>
<organism evidence="6 7">
    <name type="scientific">Terriglobus saanensis (strain ATCC BAA-1853 / DSM 23119 / SP1PR4)</name>
    <dbReference type="NCBI Taxonomy" id="401053"/>
    <lineage>
        <taxon>Bacteria</taxon>
        <taxon>Pseudomonadati</taxon>
        <taxon>Acidobacteriota</taxon>
        <taxon>Terriglobia</taxon>
        <taxon>Terriglobales</taxon>
        <taxon>Acidobacteriaceae</taxon>
        <taxon>Terriglobus</taxon>
    </lineage>
</organism>
<keyword evidence="3 5" id="KW-1133">Transmembrane helix</keyword>
<evidence type="ECO:0000256" key="4">
    <source>
        <dbReference type="ARBA" id="ARBA00023136"/>
    </source>
</evidence>
<dbReference type="KEGG" id="tsa:AciPR4_1161"/>
<feature type="transmembrane region" description="Helical" evidence="5">
    <location>
        <begin position="74"/>
        <end position="94"/>
    </location>
</feature>
<dbReference type="InterPro" id="IPR002781">
    <property type="entry name" value="TM_pro_TauE-like"/>
</dbReference>
<dbReference type="HOGENOM" id="CLU_045498_13_2_0"/>
<keyword evidence="5" id="KW-1003">Cell membrane</keyword>
<dbReference type="Proteomes" id="UP000006844">
    <property type="component" value="Chromosome"/>
</dbReference>
<dbReference type="RefSeq" id="WP_013567722.1">
    <property type="nucleotide sequence ID" value="NC_014963.1"/>
</dbReference>
<feature type="transmembrane region" description="Helical" evidence="5">
    <location>
        <begin position="7"/>
        <end position="30"/>
    </location>
</feature>
<feature type="transmembrane region" description="Helical" evidence="5">
    <location>
        <begin position="42"/>
        <end position="62"/>
    </location>
</feature>
<sequence length="120" mass="12693">MSSPAWLIILIGVGVGACVGLAGTGGAFIIPTLIFGFGLTQLRAQGTALLIASLPIWIVPLIPYARAKQVDWRLGLVLAIGLTVGSWFGAQWAQQLPVGLVRKTFAVVLISVAIKLFLQR</sequence>